<dbReference type="RefSeq" id="XP_040874496.1">
    <property type="nucleotide sequence ID" value="XM_041025575.1"/>
</dbReference>
<sequence>MNRNNDHVSRDSCASALKATRDTRILSHQVHHGRSLYNSQFGHPGTEIAYNQESLHHNSVQINRLYLPWAAQEPPSAFIPHLSWIANYGANIWDYNQVSPCDGTSNTCGYLPYQGIAYQPTVVVSLLEQIPWKGTNTQQLKAGPNSCLRTVSLPDVNNEDWISGWSMDERPYVYPLAVGQSPTGC</sequence>
<name>A0A074VIN7_AURM1</name>
<accession>A0A074VIN7</accession>
<organism evidence="1 2">
    <name type="scientific">Aureobasidium melanogenum (strain CBS 110374)</name>
    <name type="common">Aureobasidium pullulans var. melanogenum</name>
    <dbReference type="NCBI Taxonomy" id="1043003"/>
    <lineage>
        <taxon>Eukaryota</taxon>
        <taxon>Fungi</taxon>
        <taxon>Dikarya</taxon>
        <taxon>Ascomycota</taxon>
        <taxon>Pezizomycotina</taxon>
        <taxon>Dothideomycetes</taxon>
        <taxon>Dothideomycetidae</taxon>
        <taxon>Dothideales</taxon>
        <taxon>Saccotheciaceae</taxon>
        <taxon>Aureobasidium</taxon>
    </lineage>
</organism>
<dbReference type="EMBL" id="KL584933">
    <property type="protein sequence ID" value="KEQ57472.1"/>
    <property type="molecule type" value="Genomic_DNA"/>
</dbReference>
<dbReference type="HOGENOM" id="CLU_1461020_0_0_1"/>
<protein>
    <submittedName>
        <fullName evidence="1">Uncharacterized protein</fullName>
    </submittedName>
</protein>
<reference evidence="1 2" key="1">
    <citation type="journal article" date="2014" name="BMC Genomics">
        <title>Genome sequencing of four Aureobasidium pullulans varieties: biotechnological potential, stress tolerance, and description of new species.</title>
        <authorList>
            <person name="Gostin Ar C."/>
            <person name="Ohm R.A."/>
            <person name="Kogej T."/>
            <person name="Sonjak S."/>
            <person name="Turk M."/>
            <person name="Zajc J."/>
            <person name="Zalar P."/>
            <person name="Grube M."/>
            <person name="Sun H."/>
            <person name="Han J."/>
            <person name="Sharma A."/>
            <person name="Chiniquy J."/>
            <person name="Ngan C.Y."/>
            <person name="Lipzen A."/>
            <person name="Barry K."/>
            <person name="Grigoriev I.V."/>
            <person name="Gunde-Cimerman N."/>
        </authorList>
    </citation>
    <scope>NUCLEOTIDE SEQUENCE [LARGE SCALE GENOMIC DNA]</scope>
    <source>
        <strain evidence="1 2">CBS 110374</strain>
    </source>
</reference>
<gene>
    <name evidence="1" type="ORF">M437DRAFT_70777</name>
</gene>
<dbReference type="GeneID" id="63918948"/>
<dbReference type="AlphaFoldDB" id="A0A074VIN7"/>
<dbReference type="Proteomes" id="UP000030672">
    <property type="component" value="Unassembled WGS sequence"/>
</dbReference>
<evidence type="ECO:0000313" key="1">
    <source>
        <dbReference type="EMBL" id="KEQ57472.1"/>
    </source>
</evidence>
<keyword evidence="2" id="KW-1185">Reference proteome</keyword>
<proteinExistence type="predicted"/>
<evidence type="ECO:0000313" key="2">
    <source>
        <dbReference type="Proteomes" id="UP000030672"/>
    </source>
</evidence>